<sequence length="121" mass="14496">MEAIRCYEGWLANARKKYSELVSNARSDWEKNKQDNRIGMNVYMSWIEYWRTPEFQEKTVAARLRIQYRRDPTADELFLKTHTRSLKKKQNPIGEAEEDDEDGEFVWIDKKSEQIYASVLL</sequence>
<organism evidence="1 2">
    <name type="scientific">Heracleum sosnowskyi</name>
    <dbReference type="NCBI Taxonomy" id="360622"/>
    <lineage>
        <taxon>Eukaryota</taxon>
        <taxon>Viridiplantae</taxon>
        <taxon>Streptophyta</taxon>
        <taxon>Embryophyta</taxon>
        <taxon>Tracheophyta</taxon>
        <taxon>Spermatophyta</taxon>
        <taxon>Magnoliopsida</taxon>
        <taxon>eudicotyledons</taxon>
        <taxon>Gunneridae</taxon>
        <taxon>Pentapetalae</taxon>
        <taxon>asterids</taxon>
        <taxon>campanulids</taxon>
        <taxon>Apiales</taxon>
        <taxon>Apiaceae</taxon>
        <taxon>Apioideae</taxon>
        <taxon>apioid superclade</taxon>
        <taxon>Tordylieae</taxon>
        <taxon>Tordyliinae</taxon>
        <taxon>Heracleum</taxon>
    </lineage>
</organism>
<keyword evidence="2" id="KW-1185">Reference proteome</keyword>
<comment type="caution">
    <text evidence="1">The sequence shown here is derived from an EMBL/GenBank/DDBJ whole genome shotgun (WGS) entry which is preliminary data.</text>
</comment>
<accession>A0AAD8JM08</accession>
<dbReference type="AlphaFoldDB" id="A0AAD8JM08"/>
<proteinExistence type="predicted"/>
<dbReference type="Proteomes" id="UP001237642">
    <property type="component" value="Unassembled WGS sequence"/>
</dbReference>
<dbReference type="EMBL" id="JAUIZM010000001">
    <property type="protein sequence ID" value="KAK1405012.1"/>
    <property type="molecule type" value="Genomic_DNA"/>
</dbReference>
<evidence type="ECO:0000313" key="1">
    <source>
        <dbReference type="EMBL" id="KAK1405012.1"/>
    </source>
</evidence>
<reference evidence="1" key="2">
    <citation type="submission" date="2023-05" db="EMBL/GenBank/DDBJ databases">
        <authorList>
            <person name="Schelkunov M.I."/>
        </authorList>
    </citation>
    <scope>NUCLEOTIDE SEQUENCE</scope>
    <source>
        <strain evidence="1">Hsosn_3</strain>
        <tissue evidence="1">Leaf</tissue>
    </source>
</reference>
<evidence type="ECO:0000313" key="2">
    <source>
        <dbReference type="Proteomes" id="UP001237642"/>
    </source>
</evidence>
<gene>
    <name evidence="1" type="ORF">POM88_004617</name>
</gene>
<reference evidence="1" key="1">
    <citation type="submission" date="2023-02" db="EMBL/GenBank/DDBJ databases">
        <title>Genome of toxic invasive species Heracleum sosnowskyi carries increased number of genes despite the absence of recent whole-genome duplications.</title>
        <authorList>
            <person name="Schelkunov M."/>
            <person name="Shtratnikova V."/>
            <person name="Makarenko M."/>
            <person name="Klepikova A."/>
            <person name="Omelchenko D."/>
            <person name="Novikova G."/>
            <person name="Obukhova E."/>
            <person name="Bogdanov V."/>
            <person name="Penin A."/>
            <person name="Logacheva M."/>
        </authorList>
    </citation>
    <scope>NUCLEOTIDE SEQUENCE</scope>
    <source>
        <strain evidence="1">Hsosn_3</strain>
        <tissue evidence="1">Leaf</tissue>
    </source>
</reference>
<protein>
    <submittedName>
        <fullName evidence="1">Uncharacterized protein</fullName>
    </submittedName>
</protein>
<name>A0AAD8JM08_9APIA</name>